<sequence>MSLLDLRNLSVDYSGRRALDDVTLAILPGEILGIVGASGSGKSTLALAAIGLLPDDAVVSGTVAFDGVPIDTLSERQRDARRGADIGLIFQDPAAALDPLMTIGAQVAEAIRAHHRISRRAVLGQAAETLARCGLDPDEAPPGRYPHQLSGGQRQRAAIAIAIAARPRLLIADEPATALDAVTQAHILALLRRLVAEEGMALVLISHDLALVAGVADRLAVMAEGRIVEQAPTAALLANPASEYARTLIAAATADIGRHIDGDDGSSPARGGGARSASEGYRPIEGATPLLHPCGLRPPLAGKDFEGRSVPETLLEADRLSFAYPGLGPAVSDASFTIPRGAIVALIGASGSGKTSLLRLILGLATPRTGEVRIGGRSLTHAKGRSLRDLRVQVQGVFQHPRASFDPRWRVRDIIAEPLALRDQAEPGLIERAVARVGLAPHLLDRLPHQLSGGERQRVAIARAIVIEPKLVVLDEATSALDPISHAAIFALIARLADEQGIAFLIATHDLVMMRGFADRLIVMEAGRIVEQGATAQLLVDPTHPSLRALIAATPALAFDLVPGAVAS</sequence>
<accession>A0ABX0TT16</accession>
<protein>
    <submittedName>
        <fullName evidence="7">Peptide/nickel transport system ATP-binding protein</fullName>
    </submittedName>
</protein>
<name>A0ABX0TT16_9SPHN</name>
<dbReference type="SUPFAM" id="SSF52540">
    <property type="entry name" value="P-loop containing nucleoside triphosphate hydrolases"/>
    <property type="match status" value="2"/>
</dbReference>
<reference evidence="7 8" key="1">
    <citation type="submission" date="2020-03" db="EMBL/GenBank/DDBJ databases">
        <title>Genomic Encyclopedia of Type Strains, Phase III (KMG-III): the genomes of soil and plant-associated and newly described type strains.</title>
        <authorList>
            <person name="Whitman W."/>
        </authorList>
    </citation>
    <scope>NUCLEOTIDE SEQUENCE [LARGE SCALE GENOMIC DNA]</scope>
    <source>
        <strain evidence="7 8">CECT 8804</strain>
    </source>
</reference>
<comment type="similarity">
    <text evidence="1">Belongs to the ABC transporter superfamily.</text>
</comment>
<evidence type="ECO:0000256" key="4">
    <source>
        <dbReference type="ARBA" id="ARBA00022840"/>
    </source>
</evidence>
<dbReference type="NCBIfam" id="NF007739">
    <property type="entry name" value="PRK10419.1"/>
    <property type="match status" value="2"/>
</dbReference>
<dbReference type="PANTHER" id="PTHR43776:SF7">
    <property type="entry name" value="D,D-DIPEPTIDE TRANSPORT ATP-BINDING PROTEIN DDPF-RELATED"/>
    <property type="match status" value="1"/>
</dbReference>
<feature type="domain" description="ABC transporter" evidence="6">
    <location>
        <begin position="4"/>
        <end position="249"/>
    </location>
</feature>
<gene>
    <name evidence="7" type="ORF">FHS31_001138</name>
</gene>
<dbReference type="Pfam" id="PF00005">
    <property type="entry name" value="ABC_tran"/>
    <property type="match status" value="2"/>
</dbReference>
<dbReference type="PROSITE" id="PS00211">
    <property type="entry name" value="ABC_TRANSPORTER_1"/>
    <property type="match status" value="2"/>
</dbReference>
<evidence type="ECO:0000256" key="3">
    <source>
        <dbReference type="ARBA" id="ARBA00022741"/>
    </source>
</evidence>
<evidence type="ECO:0000256" key="1">
    <source>
        <dbReference type="ARBA" id="ARBA00005417"/>
    </source>
</evidence>
<dbReference type="InterPro" id="IPR050319">
    <property type="entry name" value="ABC_transp_ATP-bind"/>
</dbReference>
<dbReference type="PANTHER" id="PTHR43776">
    <property type="entry name" value="TRANSPORT ATP-BINDING PROTEIN"/>
    <property type="match status" value="1"/>
</dbReference>
<organism evidence="7 8">
    <name type="scientific">Sphingomonas vulcanisoli</name>
    <dbReference type="NCBI Taxonomy" id="1658060"/>
    <lineage>
        <taxon>Bacteria</taxon>
        <taxon>Pseudomonadati</taxon>
        <taxon>Pseudomonadota</taxon>
        <taxon>Alphaproteobacteria</taxon>
        <taxon>Sphingomonadales</taxon>
        <taxon>Sphingomonadaceae</taxon>
        <taxon>Sphingomonas</taxon>
    </lineage>
</organism>
<dbReference type="GO" id="GO:0005524">
    <property type="term" value="F:ATP binding"/>
    <property type="evidence" value="ECO:0007669"/>
    <property type="project" value="UniProtKB-KW"/>
</dbReference>
<evidence type="ECO:0000313" key="8">
    <source>
        <dbReference type="Proteomes" id="UP000727456"/>
    </source>
</evidence>
<comment type="caution">
    <text evidence="7">The sequence shown here is derived from an EMBL/GenBank/DDBJ whole genome shotgun (WGS) entry which is preliminary data.</text>
</comment>
<keyword evidence="4 7" id="KW-0067">ATP-binding</keyword>
<evidence type="ECO:0000256" key="5">
    <source>
        <dbReference type="SAM" id="MobiDB-lite"/>
    </source>
</evidence>
<dbReference type="CDD" id="cd03257">
    <property type="entry name" value="ABC_NikE_OppD_transporters"/>
    <property type="match status" value="2"/>
</dbReference>
<evidence type="ECO:0000256" key="2">
    <source>
        <dbReference type="ARBA" id="ARBA00022448"/>
    </source>
</evidence>
<dbReference type="InterPro" id="IPR017871">
    <property type="entry name" value="ABC_transporter-like_CS"/>
</dbReference>
<evidence type="ECO:0000259" key="6">
    <source>
        <dbReference type="PROSITE" id="PS50893"/>
    </source>
</evidence>
<proteinExistence type="inferred from homology"/>
<dbReference type="Proteomes" id="UP000727456">
    <property type="component" value="Unassembled WGS sequence"/>
</dbReference>
<dbReference type="InterPro" id="IPR003593">
    <property type="entry name" value="AAA+_ATPase"/>
</dbReference>
<evidence type="ECO:0000313" key="7">
    <source>
        <dbReference type="EMBL" id="NIJ07542.1"/>
    </source>
</evidence>
<dbReference type="RefSeq" id="WP_167072400.1">
    <property type="nucleotide sequence ID" value="NZ_JAAOZC010000002.1"/>
</dbReference>
<dbReference type="InterPro" id="IPR003439">
    <property type="entry name" value="ABC_transporter-like_ATP-bd"/>
</dbReference>
<dbReference type="Gene3D" id="3.40.50.300">
    <property type="entry name" value="P-loop containing nucleotide triphosphate hydrolases"/>
    <property type="match status" value="2"/>
</dbReference>
<feature type="domain" description="ABC transporter" evidence="6">
    <location>
        <begin position="315"/>
        <end position="551"/>
    </location>
</feature>
<keyword evidence="2" id="KW-0813">Transport</keyword>
<keyword evidence="8" id="KW-1185">Reference proteome</keyword>
<dbReference type="SMART" id="SM00382">
    <property type="entry name" value="AAA"/>
    <property type="match status" value="2"/>
</dbReference>
<dbReference type="InterPro" id="IPR027417">
    <property type="entry name" value="P-loop_NTPase"/>
</dbReference>
<dbReference type="EMBL" id="JAAOZC010000002">
    <property type="protein sequence ID" value="NIJ07542.1"/>
    <property type="molecule type" value="Genomic_DNA"/>
</dbReference>
<feature type="compositionally biased region" description="Low complexity" evidence="5">
    <location>
        <begin position="265"/>
        <end position="280"/>
    </location>
</feature>
<dbReference type="PROSITE" id="PS50893">
    <property type="entry name" value="ABC_TRANSPORTER_2"/>
    <property type="match status" value="2"/>
</dbReference>
<keyword evidence="3" id="KW-0547">Nucleotide-binding</keyword>
<feature type="region of interest" description="Disordered" evidence="5">
    <location>
        <begin position="260"/>
        <end position="280"/>
    </location>
</feature>